<evidence type="ECO:0000256" key="4">
    <source>
        <dbReference type="PROSITE-ProRule" id="PRU00810"/>
    </source>
</evidence>
<feature type="region of interest" description="Disordered" evidence="5">
    <location>
        <begin position="1208"/>
        <end position="1242"/>
    </location>
</feature>
<feature type="region of interest" description="Disordered" evidence="5">
    <location>
        <begin position="697"/>
        <end position="755"/>
    </location>
</feature>
<feature type="compositionally biased region" description="Basic and acidic residues" evidence="5">
    <location>
        <begin position="769"/>
        <end position="800"/>
    </location>
</feature>
<dbReference type="Pfam" id="PF02671">
    <property type="entry name" value="PAH"/>
    <property type="match status" value="3"/>
</dbReference>
<evidence type="ECO:0000256" key="2">
    <source>
        <dbReference type="ARBA" id="ARBA00022491"/>
    </source>
</evidence>
<sequence>MKRQRDDQPPPGMGVKRQAGVQRAPMQGMGQVHRLTTNDALTYLREVKNRFADKKDVYDTFLEIMKEFKAQRIDTAGVIARVKELFRGHKELVLGFNTFLPKGYEIQLADVADMDDEPPPNMNINKQPVEFDQAINYVNKIKTRFASDERVYKAFLEILNMYRKGQKTITNVYDEVAVLFRAHADLLTEFTYFLPDNSPPQGGHPMFRNLPGARGNMGGYGRGMGPGGRVISGPGARGGGYGAGMPMGPGAYGGGAGGLNKRKGVRGAAGMQEDDPYGSGRFGGPLDREMQFFEKVKSRLRNRELYQDFLKCLNLYAQEIISRQELLSLAHDIIGRFPDLLDGFSRFLQRCETMDAVDSEMRSQFGAGKISAKDMARLKGQTVRDKMLSKPISEVAAEYNPDDRCTPSYVRVPASYPKVKSSGKTAIGEEVLNDAWVSIISGSEDYSFKLMRKNQYEEALFRCEDDRFELDMCIETTSSTLRKLRPLRDAFAAMSPEERGLWRLPEGELGAIHFRAVERIYGDQGPQIVELLKKNPTVAIPVVMVRLEQKETEWLRVREEMNELWRKVFQQNYHKSLDHRSFYFKQSDKKSLMPKAMLQEVRDAADKRRLDERQLQALAAGGSPSAILLQPDLSFDYNSEVVFDDMYQAVVYGIEEQLTGDVRDAVIRFWHTTVEPFFGRQQRPYTQLHTKTELQQLEAEEHAGKASSSSDQEDEKARGKDDGAESGGVTGTDATMTDAAQTPEPGTTPEPDDKGDALAALLAAGAGDLSEHEGDGGSKPHLRDMSVDPGRQHEESHEAEPDRFYNICKPLNTRANAAAAAAAAAAGGADFDAAAPFDHHKQHVLYGNDNHYFFFRLHRHVYDRLAAAQRCAREKNQPQFRQTGDEHIQRVVDPQAEAARAEESARLHREFMGMLRQVLDGHMDSSTFEDTCRALLGTNSYVLFTLDKLIQKFIKHMASMVQDEQSMRLVELHKYEAARRGPVADEVYRANANILLHDEPCYRFAFMEGVTSGAEVGNDHAQFAPSLTKLEPTPPPQAAAADSAAAAAAAAAADGADAQQQQQVEGGQLQLQLLEPDKSELQPLGLDVSFQEYIKSLMASPAGVSSKDRVFLLRSSKHGSRSSRAEDAAGDGGRLLQVLQGVAVANGLECKISCQNSKVSYVLDTEDVMYRQHSSRRQQRQKPKAADGRAPKWQKWLEARCAAMGAAAEAAQAAAAEAPPAAAAPPAEAAPAPAPAPAVDAA</sequence>
<evidence type="ECO:0000256" key="1">
    <source>
        <dbReference type="ARBA" id="ARBA00004123"/>
    </source>
</evidence>
<evidence type="ECO:0000313" key="8">
    <source>
        <dbReference type="Proteomes" id="UP001244341"/>
    </source>
</evidence>
<feature type="region of interest" description="Disordered" evidence="5">
    <location>
        <begin position="767"/>
        <end position="800"/>
    </location>
</feature>
<protein>
    <recommendedName>
        <fullName evidence="6">Histone deacetylase interacting domain-containing protein</fullName>
    </recommendedName>
</protein>
<dbReference type="InterPro" id="IPR036600">
    <property type="entry name" value="PAH_sf"/>
</dbReference>
<evidence type="ECO:0000256" key="5">
    <source>
        <dbReference type="SAM" id="MobiDB-lite"/>
    </source>
</evidence>
<dbReference type="PROSITE" id="PS51477">
    <property type="entry name" value="PAH"/>
    <property type="match status" value="3"/>
</dbReference>
<evidence type="ECO:0000259" key="6">
    <source>
        <dbReference type="SMART" id="SM00761"/>
    </source>
</evidence>
<feature type="domain" description="Histone deacetylase interacting" evidence="6">
    <location>
        <begin position="403"/>
        <end position="501"/>
    </location>
</feature>
<dbReference type="SUPFAM" id="SSF47762">
    <property type="entry name" value="PAH2 domain"/>
    <property type="match status" value="3"/>
</dbReference>
<gene>
    <name evidence="7" type="ORF">OEZ85_003737</name>
</gene>
<keyword evidence="2" id="KW-0678">Repressor</keyword>
<feature type="compositionally biased region" description="Basic residues" evidence="5">
    <location>
        <begin position="1173"/>
        <end position="1183"/>
    </location>
</feature>
<dbReference type="Proteomes" id="UP001244341">
    <property type="component" value="Chromosome 10b"/>
</dbReference>
<name>A0ABY8UF90_TETOB</name>
<feature type="region of interest" description="Disordered" evidence="5">
    <location>
        <begin position="1"/>
        <end position="29"/>
    </location>
</feature>
<dbReference type="PANTHER" id="PTHR12346">
    <property type="entry name" value="SIN3B-RELATED"/>
    <property type="match status" value="1"/>
</dbReference>
<dbReference type="SMART" id="SM00761">
    <property type="entry name" value="HDAC_interact"/>
    <property type="match status" value="1"/>
</dbReference>
<dbReference type="EMBL" id="CP126217">
    <property type="protein sequence ID" value="WIA19086.1"/>
    <property type="molecule type" value="Genomic_DNA"/>
</dbReference>
<dbReference type="Pfam" id="PF08295">
    <property type="entry name" value="Sin3_corepress"/>
    <property type="match status" value="1"/>
</dbReference>
<accession>A0ABY8UF90</accession>
<evidence type="ECO:0000256" key="3">
    <source>
        <dbReference type="ARBA" id="ARBA00023242"/>
    </source>
</evidence>
<comment type="subcellular location">
    <subcellularLocation>
        <location evidence="1 4">Nucleus</location>
    </subcellularLocation>
</comment>
<organism evidence="7 8">
    <name type="scientific">Tetradesmus obliquus</name>
    <name type="common">Green alga</name>
    <name type="synonym">Acutodesmus obliquus</name>
    <dbReference type="NCBI Taxonomy" id="3088"/>
    <lineage>
        <taxon>Eukaryota</taxon>
        <taxon>Viridiplantae</taxon>
        <taxon>Chlorophyta</taxon>
        <taxon>core chlorophytes</taxon>
        <taxon>Chlorophyceae</taxon>
        <taxon>CS clade</taxon>
        <taxon>Sphaeropleales</taxon>
        <taxon>Scenedesmaceae</taxon>
        <taxon>Tetradesmus</taxon>
    </lineage>
</organism>
<dbReference type="InterPro" id="IPR003822">
    <property type="entry name" value="PAH"/>
</dbReference>
<dbReference type="Pfam" id="PF16879">
    <property type="entry name" value="Sin3a_C"/>
    <property type="match status" value="1"/>
</dbReference>
<proteinExistence type="predicted"/>
<dbReference type="PANTHER" id="PTHR12346:SF0">
    <property type="entry name" value="SIN3A, ISOFORM G"/>
    <property type="match status" value="1"/>
</dbReference>
<dbReference type="InterPro" id="IPR013194">
    <property type="entry name" value="HDAC_interact_dom"/>
</dbReference>
<keyword evidence="8" id="KW-1185">Reference proteome</keyword>
<reference evidence="7 8" key="1">
    <citation type="submission" date="2023-05" db="EMBL/GenBank/DDBJ databases">
        <title>A 100% complete, gapless, phased diploid assembly of the Scenedesmus obliquus UTEX 3031 genome.</title>
        <authorList>
            <person name="Biondi T.C."/>
            <person name="Hanschen E.R."/>
            <person name="Kwon T."/>
            <person name="Eng W."/>
            <person name="Kruse C.P.S."/>
            <person name="Koehler S.I."/>
            <person name="Kunde Y."/>
            <person name="Gleasner C.D."/>
            <person name="You Mak K.T."/>
            <person name="Polle J."/>
            <person name="Hovde B.T."/>
            <person name="Starkenburg S.R."/>
        </authorList>
    </citation>
    <scope>NUCLEOTIDE SEQUENCE [LARGE SCALE GENOMIC DNA]</scope>
    <source>
        <strain evidence="7 8">DOE0152z</strain>
    </source>
</reference>
<keyword evidence="3 4" id="KW-0539">Nucleus</keyword>
<dbReference type="InterPro" id="IPR031693">
    <property type="entry name" value="Sin3_C"/>
</dbReference>
<evidence type="ECO:0000313" key="7">
    <source>
        <dbReference type="EMBL" id="WIA19086.1"/>
    </source>
</evidence>
<feature type="region of interest" description="Disordered" evidence="5">
    <location>
        <begin position="1172"/>
        <end position="1192"/>
    </location>
</feature>
<dbReference type="InterPro" id="IPR039774">
    <property type="entry name" value="Sin3-like"/>
</dbReference>
<dbReference type="Gene3D" id="1.20.1160.11">
    <property type="entry name" value="Paired amphipathic helix"/>
    <property type="match status" value="3"/>
</dbReference>